<accession>A0ABP9AMU1</accession>
<keyword evidence="3" id="KW-1185">Reference proteome</keyword>
<name>A0ABP9AMU1_9MICO</name>
<dbReference type="Proteomes" id="UP001501645">
    <property type="component" value="Unassembled WGS sequence"/>
</dbReference>
<evidence type="ECO:0000256" key="1">
    <source>
        <dbReference type="SAM" id="MobiDB-lite"/>
    </source>
</evidence>
<evidence type="ECO:0000313" key="3">
    <source>
        <dbReference type="Proteomes" id="UP001501645"/>
    </source>
</evidence>
<proteinExistence type="predicted"/>
<organism evidence="2 3">
    <name type="scientific">Microbacterium gilvum</name>
    <dbReference type="NCBI Taxonomy" id="1336204"/>
    <lineage>
        <taxon>Bacteria</taxon>
        <taxon>Bacillati</taxon>
        <taxon>Actinomycetota</taxon>
        <taxon>Actinomycetes</taxon>
        <taxon>Micrococcales</taxon>
        <taxon>Microbacteriaceae</taxon>
        <taxon>Microbacterium</taxon>
    </lineage>
</organism>
<feature type="region of interest" description="Disordered" evidence="1">
    <location>
        <begin position="128"/>
        <end position="147"/>
    </location>
</feature>
<comment type="caution">
    <text evidence="2">The sequence shown here is derived from an EMBL/GenBank/DDBJ whole genome shotgun (WGS) entry which is preliminary data.</text>
</comment>
<evidence type="ECO:0000313" key="2">
    <source>
        <dbReference type="EMBL" id="GAA4783441.1"/>
    </source>
</evidence>
<dbReference type="RefSeq" id="WP_345441214.1">
    <property type="nucleotide sequence ID" value="NZ_BAABKO010000006.1"/>
</dbReference>
<reference evidence="3" key="1">
    <citation type="journal article" date="2019" name="Int. J. Syst. Evol. Microbiol.">
        <title>The Global Catalogue of Microorganisms (GCM) 10K type strain sequencing project: providing services to taxonomists for standard genome sequencing and annotation.</title>
        <authorList>
            <consortium name="The Broad Institute Genomics Platform"/>
            <consortium name="The Broad Institute Genome Sequencing Center for Infectious Disease"/>
            <person name="Wu L."/>
            <person name="Ma J."/>
        </authorList>
    </citation>
    <scope>NUCLEOTIDE SEQUENCE [LARGE SCALE GENOMIC DNA]</scope>
    <source>
        <strain evidence="3">JCM 18537</strain>
    </source>
</reference>
<gene>
    <name evidence="2" type="ORF">GCM10023351_31040</name>
</gene>
<sequence>MVSLLLDRSQLEIVLSPTERALAFQRSSVRVERRSIVKVQLTEDPWTWLRGVRATGTHIPGVVALGTWRAESGDDFAAVRGRRLPGVVIDLDGTGAFERLVISTRHGLALTKALRLDLSRQADVADLAAAPPRKRAPRAAPRPAPAV</sequence>
<dbReference type="EMBL" id="BAABKO010000006">
    <property type="protein sequence ID" value="GAA4783441.1"/>
    <property type="molecule type" value="Genomic_DNA"/>
</dbReference>
<protein>
    <submittedName>
        <fullName evidence="2">Uncharacterized protein</fullName>
    </submittedName>
</protein>